<dbReference type="AlphaFoldDB" id="A0A154PK54"/>
<evidence type="ECO:0000313" key="2">
    <source>
        <dbReference type="Proteomes" id="UP000076502"/>
    </source>
</evidence>
<gene>
    <name evidence="1" type="ORF">WN55_03775</name>
</gene>
<sequence>MGSVPIFTPFTISLCTQPPTLCRYTSNTVNTPTFCSRPRLCDCCDRSREPETRARTCVYLYAV</sequence>
<organism evidence="1 2">
    <name type="scientific">Dufourea novaeangliae</name>
    <name type="common">Sweat bee</name>
    <dbReference type="NCBI Taxonomy" id="178035"/>
    <lineage>
        <taxon>Eukaryota</taxon>
        <taxon>Metazoa</taxon>
        <taxon>Ecdysozoa</taxon>
        <taxon>Arthropoda</taxon>
        <taxon>Hexapoda</taxon>
        <taxon>Insecta</taxon>
        <taxon>Pterygota</taxon>
        <taxon>Neoptera</taxon>
        <taxon>Endopterygota</taxon>
        <taxon>Hymenoptera</taxon>
        <taxon>Apocrita</taxon>
        <taxon>Aculeata</taxon>
        <taxon>Apoidea</taxon>
        <taxon>Anthophila</taxon>
        <taxon>Halictidae</taxon>
        <taxon>Rophitinae</taxon>
        <taxon>Dufourea</taxon>
    </lineage>
</organism>
<accession>A0A154PK54</accession>
<reference evidence="1 2" key="1">
    <citation type="submission" date="2015-07" db="EMBL/GenBank/DDBJ databases">
        <title>The genome of Dufourea novaeangliae.</title>
        <authorList>
            <person name="Pan H."/>
            <person name="Kapheim K."/>
        </authorList>
    </citation>
    <scope>NUCLEOTIDE SEQUENCE [LARGE SCALE GENOMIC DNA]</scope>
    <source>
        <strain evidence="1">0120121106</strain>
        <tissue evidence="1">Whole body</tissue>
    </source>
</reference>
<dbReference type="EMBL" id="KQ434943">
    <property type="protein sequence ID" value="KZC12261.1"/>
    <property type="molecule type" value="Genomic_DNA"/>
</dbReference>
<evidence type="ECO:0000313" key="1">
    <source>
        <dbReference type="EMBL" id="KZC12261.1"/>
    </source>
</evidence>
<name>A0A154PK54_DUFNO</name>
<dbReference type="Proteomes" id="UP000076502">
    <property type="component" value="Unassembled WGS sequence"/>
</dbReference>
<proteinExistence type="predicted"/>
<keyword evidence="2" id="KW-1185">Reference proteome</keyword>
<protein>
    <submittedName>
        <fullName evidence="1">Uncharacterized protein</fullName>
    </submittedName>
</protein>